<dbReference type="EMBL" id="LR721957">
    <property type="protein sequence ID" value="VVW85765.1"/>
    <property type="molecule type" value="Genomic_DNA"/>
</dbReference>
<dbReference type="InterPro" id="IPR036397">
    <property type="entry name" value="RNaseH_sf"/>
</dbReference>
<protein>
    <submittedName>
        <fullName evidence="1">Uncharacterized protein</fullName>
    </submittedName>
</protein>
<organism evidence="1">
    <name type="scientific">Nymphaea colorata</name>
    <name type="common">pocket water lily</name>
    <dbReference type="NCBI Taxonomy" id="210225"/>
    <lineage>
        <taxon>Eukaryota</taxon>
        <taxon>Viridiplantae</taxon>
        <taxon>Streptophyta</taxon>
        <taxon>Embryophyta</taxon>
        <taxon>Tracheophyta</taxon>
        <taxon>Spermatophyta</taxon>
        <taxon>Magnoliopsida</taxon>
        <taxon>Nymphaeales</taxon>
        <taxon>Nymphaeaceae</taxon>
        <taxon>Nymphaea</taxon>
    </lineage>
</organism>
<evidence type="ECO:0000313" key="1">
    <source>
        <dbReference type="EMBL" id="VVW85765.1"/>
    </source>
</evidence>
<dbReference type="AlphaFoldDB" id="A0A5K1HCW5"/>
<proteinExistence type="predicted"/>
<name>A0A5K1HCW5_9MAGN</name>
<reference evidence="1" key="1">
    <citation type="submission" date="2019-09" db="EMBL/GenBank/DDBJ databases">
        <authorList>
            <person name="Zhang L."/>
        </authorList>
    </citation>
    <scope>NUCLEOTIDE SEQUENCE</scope>
</reference>
<accession>A0A5K1HCW5</accession>
<dbReference type="Gene3D" id="3.30.420.10">
    <property type="entry name" value="Ribonuclease H-like superfamily/Ribonuclease H"/>
    <property type="match status" value="1"/>
</dbReference>
<dbReference type="GO" id="GO:0003676">
    <property type="term" value="F:nucleic acid binding"/>
    <property type="evidence" value="ECO:0007669"/>
    <property type="project" value="InterPro"/>
</dbReference>
<sequence>MNVNFVPRYLWIGLKTSGQDPVYNRILEFECILTDGRLYEQQEGPHLILNCDEEHLKTM</sequence>
<gene>
    <name evidence="1" type="ORF">NYM_LOCUS29322</name>
</gene>